<organism evidence="2 3">
    <name type="scientific">Calocera cornea HHB12733</name>
    <dbReference type="NCBI Taxonomy" id="1353952"/>
    <lineage>
        <taxon>Eukaryota</taxon>
        <taxon>Fungi</taxon>
        <taxon>Dikarya</taxon>
        <taxon>Basidiomycota</taxon>
        <taxon>Agaricomycotina</taxon>
        <taxon>Dacrymycetes</taxon>
        <taxon>Dacrymycetales</taxon>
        <taxon>Dacrymycetaceae</taxon>
        <taxon>Calocera</taxon>
    </lineage>
</organism>
<feature type="region of interest" description="Disordered" evidence="1">
    <location>
        <begin position="22"/>
        <end position="43"/>
    </location>
</feature>
<dbReference type="AlphaFoldDB" id="A0A165F4D0"/>
<proteinExistence type="predicted"/>
<protein>
    <submittedName>
        <fullName evidence="2">Uncharacterized protein</fullName>
    </submittedName>
</protein>
<sequence>MLLLTSLKDARDITTYLSSVCNDTPSAYPSQSPGDSYHPVGQTPGQIPTYPSHPVGPIRSPTDTLYLPSQLVRYSGDERPLGQTNGGANMRPSVMLSQSRAPVNSQVPRIGLKASQINAPQVETAQLDTRSTAPDIYSMPPQELESLIGRVVREDGFQELMDRMKALWSARST</sequence>
<feature type="compositionally biased region" description="Polar residues" evidence="1">
    <location>
        <begin position="22"/>
        <end position="34"/>
    </location>
</feature>
<gene>
    <name evidence="2" type="ORF">CALCODRAFT_324532</name>
</gene>
<evidence type="ECO:0000256" key="1">
    <source>
        <dbReference type="SAM" id="MobiDB-lite"/>
    </source>
</evidence>
<dbReference type="InParanoid" id="A0A165F4D0"/>
<dbReference type="Proteomes" id="UP000076842">
    <property type="component" value="Unassembled WGS sequence"/>
</dbReference>
<evidence type="ECO:0000313" key="3">
    <source>
        <dbReference type="Proteomes" id="UP000076842"/>
    </source>
</evidence>
<keyword evidence="3" id="KW-1185">Reference proteome</keyword>
<accession>A0A165F4D0</accession>
<evidence type="ECO:0000313" key="2">
    <source>
        <dbReference type="EMBL" id="KZT56160.1"/>
    </source>
</evidence>
<reference evidence="2 3" key="1">
    <citation type="journal article" date="2016" name="Mol. Biol. Evol.">
        <title>Comparative Genomics of Early-Diverging Mushroom-Forming Fungi Provides Insights into the Origins of Lignocellulose Decay Capabilities.</title>
        <authorList>
            <person name="Nagy L.G."/>
            <person name="Riley R."/>
            <person name="Tritt A."/>
            <person name="Adam C."/>
            <person name="Daum C."/>
            <person name="Floudas D."/>
            <person name="Sun H."/>
            <person name="Yadav J.S."/>
            <person name="Pangilinan J."/>
            <person name="Larsson K.H."/>
            <person name="Matsuura K."/>
            <person name="Barry K."/>
            <person name="Labutti K."/>
            <person name="Kuo R."/>
            <person name="Ohm R.A."/>
            <person name="Bhattacharya S.S."/>
            <person name="Shirouzu T."/>
            <person name="Yoshinaga Y."/>
            <person name="Martin F.M."/>
            <person name="Grigoriev I.V."/>
            <person name="Hibbett D.S."/>
        </authorList>
    </citation>
    <scope>NUCLEOTIDE SEQUENCE [LARGE SCALE GENOMIC DNA]</scope>
    <source>
        <strain evidence="2 3">HHB12733</strain>
    </source>
</reference>
<dbReference type="OrthoDB" id="3364736at2759"/>
<dbReference type="EMBL" id="KV423982">
    <property type="protein sequence ID" value="KZT56160.1"/>
    <property type="molecule type" value="Genomic_DNA"/>
</dbReference>
<name>A0A165F4D0_9BASI</name>